<keyword evidence="3" id="KW-1185">Reference proteome</keyword>
<comment type="caution">
    <text evidence="2">The sequence shown here is derived from an EMBL/GenBank/DDBJ whole genome shotgun (WGS) entry which is preliminary data.</text>
</comment>
<reference evidence="3" key="1">
    <citation type="journal article" date="2015" name="Nat. Genet.">
        <title>The genome and transcriptome of the zoonotic hookworm Ancylostoma ceylanicum identify infection-specific gene families.</title>
        <authorList>
            <person name="Schwarz E.M."/>
            <person name="Hu Y."/>
            <person name="Antoshechkin I."/>
            <person name="Miller M.M."/>
            <person name="Sternberg P.W."/>
            <person name="Aroian R.V."/>
        </authorList>
    </citation>
    <scope>NUCLEOTIDE SEQUENCE</scope>
    <source>
        <strain evidence="3">HY135</strain>
    </source>
</reference>
<dbReference type="EMBL" id="JARK01001338">
    <property type="protein sequence ID" value="EYC33508.1"/>
    <property type="molecule type" value="Genomic_DNA"/>
</dbReference>
<name>A0A016W3E9_9BILA</name>
<evidence type="ECO:0000256" key="1">
    <source>
        <dbReference type="SAM" id="MobiDB-lite"/>
    </source>
</evidence>
<evidence type="ECO:0000313" key="3">
    <source>
        <dbReference type="Proteomes" id="UP000024635"/>
    </source>
</evidence>
<dbReference type="Proteomes" id="UP000024635">
    <property type="component" value="Unassembled WGS sequence"/>
</dbReference>
<feature type="region of interest" description="Disordered" evidence="1">
    <location>
        <begin position="68"/>
        <end position="87"/>
    </location>
</feature>
<gene>
    <name evidence="2" type="primary">Acey_s0002.g834</name>
    <name evidence="2" type="ORF">Y032_0002g834</name>
</gene>
<organism evidence="2 3">
    <name type="scientific">Ancylostoma ceylanicum</name>
    <dbReference type="NCBI Taxonomy" id="53326"/>
    <lineage>
        <taxon>Eukaryota</taxon>
        <taxon>Metazoa</taxon>
        <taxon>Ecdysozoa</taxon>
        <taxon>Nematoda</taxon>
        <taxon>Chromadorea</taxon>
        <taxon>Rhabditida</taxon>
        <taxon>Rhabditina</taxon>
        <taxon>Rhabditomorpha</taxon>
        <taxon>Strongyloidea</taxon>
        <taxon>Ancylostomatidae</taxon>
        <taxon>Ancylostomatinae</taxon>
        <taxon>Ancylostoma</taxon>
    </lineage>
</organism>
<accession>A0A016W3E9</accession>
<protein>
    <submittedName>
        <fullName evidence="2">Uncharacterized protein</fullName>
    </submittedName>
</protein>
<evidence type="ECO:0000313" key="2">
    <source>
        <dbReference type="EMBL" id="EYC33508.1"/>
    </source>
</evidence>
<dbReference type="AlphaFoldDB" id="A0A016W3E9"/>
<proteinExistence type="predicted"/>
<sequence>MRAGSGCLLLPAAENSRATLQQTTRARGGTRRGHSGCLLQCDSGPAGQRHGGKPISCDFPLAREVQQTTRVPASQSRPLSTTVRSSL</sequence>